<evidence type="ECO:0000256" key="3">
    <source>
        <dbReference type="ARBA" id="ARBA00023125"/>
    </source>
</evidence>
<evidence type="ECO:0000256" key="2">
    <source>
        <dbReference type="ARBA" id="ARBA00022908"/>
    </source>
</evidence>
<dbReference type="InterPro" id="IPR050090">
    <property type="entry name" value="Tyrosine_recombinase_XerCD"/>
</dbReference>
<dbReference type="InterPro" id="IPR004107">
    <property type="entry name" value="Integrase_SAM-like_N"/>
</dbReference>
<keyword evidence="10" id="KW-1185">Reference proteome</keyword>
<dbReference type="GO" id="GO:0015074">
    <property type="term" value="P:DNA integration"/>
    <property type="evidence" value="ECO:0007669"/>
    <property type="project" value="UniProtKB-KW"/>
</dbReference>
<dbReference type="Pfam" id="PF14659">
    <property type="entry name" value="Phage_int_SAM_3"/>
    <property type="match status" value="1"/>
</dbReference>
<organism evidence="9 10">
    <name type="scientific">Knoellia locipacati</name>
    <dbReference type="NCBI Taxonomy" id="882824"/>
    <lineage>
        <taxon>Bacteria</taxon>
        <taxon>Bacillati</taxon>
        <taxon>Actinomycetota</taxon>
        <taxon>Actinomycetes</taxon>
        <taxon>Micrococcales</taxon>
        <taxon>Intrasporangiaceae</taxon>
        <taxon>Knoellia</taxon>
    </lineage>
</organism>
<evidence type="ECO:0000259" key="7">
    <source>
        <dbReference type="PROSITE" id="PS51898"/>
    </source>
</evidence>
<evidence type="ECO:0000313" key="10">
    <source>
        <dbReference type="Proteomes" id="UP000321793"/>
    </source>
</evidence>
<dbReference type="PROSITE" id="PS51898">
    <property type="entry name" value="TYR_RECOMBINASE"/>
    <property type="match status" value="1"/>
</dbReference>
<dbReference type="InterPro" id="IPR011010">
    <property type="entry name" value="DNA_brk_join_enz"/>
</dbReference>
<keyword evidence="4" id="KW-0233">DNA recombination</keyword>
<dbReference type="Pfam" id="PF00589">
    <property type="entry name" value="Phage_integrase"/>
    <property type="match status" value="1"/>
</dbReference>
<dbReference type="InterPro" id="IPR013762">
    <property type="entry name" value="Integrase-like_cat_sf"/>
</dbReference>
<dbReference type="Gene3D" id="1.10.443.10">
    <property type="entry name" value="Intergrase catalytic core"/>
    <property type="match status" value="1"/>
</dbReference>
<evidence type="ECO:0000256" key="4">
    <source>
        <dbReference type="ARBA" id="ARBA00023172"/>
    </source>
</evidence>
<evidence type="ECO:0000256" key="6">
    <source>
        <dbReference type="SAM" id="MobiDB-lite"/>
    </source>
</evidence>
<comment type="similarity">
    <text evidence="1">Belongs to the 'phage' integrase family.</text>
</comment>
<protein>
    <submittedName>
        <fullName evidence="9">Site-specific integrase</fullName>
    </submittedName>
</protein>
<evidence type="ECO:0000313" key="9">
    <source>
        <dbReference type="EMBL" id="GEQ15136.1"/>
    </source>
</evidence>
<reference evidence="9 10" key="1">
    <citation type="submission" date="2019-07" db="EMBL/GenBank/DDBJ databases">
        <title>Whole genome shotgun sequence of Knoellia locipacati NBRC 109775.</title>
        <authorList>
            <person name="Hosoyama A."/>
            <person name="Uohara A."/>
            <person name="Ohji S."/>
            <person name="Ichikawa N."/>
        </authorList>
    </citation>
    <scope>NUCLEOTIDE SEQUENCE [LARGE SCALE GENOMIC DNA]</scope>
    <source>
        <strain evidence="9 10">NBRC 109775</strain>
    </source>
</reference>
<dbReference type="PANTHER" id="PTHR30349:SF64">
    <property type="entry name" value="PROPHAGE INTEGRASE INTD-RELATED"/>
    <property type="match status" value="1"/>
</dbReference>
<dbReference type="SUPFAM" id="SSF56349">
    <property type="entry name" value="DNA breaking-rejoining enzymes"/>
    <property type="match status" value="1"/>
</dbReference>
<evidence type="ECO:0000256" key="1">
    <source>
        <dbReference type="ARBA" id="ARBA00008857"/>
    </source>
</evidence>
<dbReference type="InterPro" id="IPR010998">
    <property type="entry name" value="Integrase_recombinase_N"/>
</dbReference>
<comment type="caution">
    <text evidence="9">The sequence shown here is derived from an EMBL/GenBank/DDBJ whole genome shotgun (WGS) entry which is preliminary data.</text>
</comment>
<dbReference type="RefSeq" id="WP_147066925.1">
    <property type="nucleotide sequence ID" value="NZ_BAABDN010000002.1"/>
</dbReference>
<dbReference type="EMBL" id="BKBA01000012">
    <property type="protein sequence ID" value="GEQ15136.1"/>
    <property type="molecule type" value="Genomic_DNA"/>
</dbReference>
<dbReference type="GO" id="GO:0006310">
    <property type="term" value="P:DNA recombination"/>
    <property type="evidence" value="ECO:0007669"/>
    <property type="project" value="UniProtKB-KW"/>
</dbReference>
<dbReference type="GO" id="GO:0003677">
    <property type="term" value="F:DNA binding"/>
    <property type="evidence" value="ECO:0007669"/>
    <property type="project" value="UniProtKB-UniRule"/>
</dbReference>
<dbReference type="CDD" id="cd01189">
    <property type="entry name" value="INT_ICEBs1_C_like"/>
    <property type="match status" value="1"/>
</dbReference>
<keyword evidence="3 5" id="KW-0238">DNA-binding</keyword>
<sequence>MSAGSIYRRTKVDGSPGRWHAVIDLPPRPDGQRRQKTSTHDTRRQAQAWLAKTSEEVRTADLPDDTITVGVFLSQWLEGKRGLRPSTKVEYQRHLDQVFIPELGRLKLVDLRSRHIEEVLERLQKAQEARRQPISAQTFRRIHATLHSALSTAEKRGLIRRNPATTVELPKPVRYRAKIWTREEADRFLRTTKNDPHGLLFRLMLITGMRRGEAIGLQWGDVNASDSSVHIQRAITLVAGEVLIGLPKSEAGIRVVFLDATTADQLSKLQRRALLEHDWTSSMDLDDTFIFTTTRGPLHPAYVSRRFTTLCKQADVPKIRLHDLRGTSASLGLTAGEPLLQVSRRLGHSSITVTADTYSQVIPEVAKQAASTLSDTITGT</sequence>
<dbReference type="PANTHER" id="PTHR30349">
    <property type="entry name" value="PHAGE INTEGRASE-RELATED"/>
    <property type="match status" value="1"/>
</dbReference>
<feature type="region of interest" description="Disordered" evidence="6">
    <location>
        <begin position="1"/>
        <end position="43"/>
    </location>
</feature>
<dbReference type="InterPro" id="IPR002104">
    <property type="entry name" value="Integrase_catalytic"/>
</dbReference>
<dbReference type="Gene3D" id="1.10.150.130">
    <property type="match status" value="1"/>
</dbReference>
<proteinExistence type="inferred from homology"/>
<evidence type="ECO:0000256" key="5">
    <source>
        <dbReference type="PROSITE-ProRule" id="PRU01248"/>
    </source>
</evidence>
<feature type="domain" description="Core-binding (CB)" evidence="8">
    <location>
        <begin position="67"/>
        <end position="154"/>
    </location>
</feature>
<accession>A0A512T4I4</accession>
<dbReference type="OrthoDB" id="1822491at2"/>
<keyword evidence="2" id="KW-0229">DNA integration</keyword>
<feature type="compositionally biased region" description="Basic and acidic residues" evidence="6">
    <location>
        <begin position="30"/>
        <end position="43"/>
    </location>
</feature>
<evidence type="ECO:0000259" key="8">
    <source>
        <dbReference type="PROSITE" id="PS51900"/>
    </source>
</evidence>
<feature type="domain" description="Tyr recombinase" evidence="7">
    <location>
        <begin position="175"/>
        <end position="371"/>
    </location>
</feature>
<dbReference type="Proteomes" id="UP000321793">
    <property type="component" value="Unassembled WGS sequence"/>
</dbReference>
<name>A0A512T4I4_9MICO</name>
<dbReference type="AlphaFoldDB" id="A0A512T4I4"/>
<gene>
    <name evidence="9" type="ORF">KLO01_31830</name>
</gene>
<dbReference type="InterPro" id="IPR044068">
    <property type="entry name" value="CB"/>
</dbReference>
<dbReference type="PROSITE" id="PS51900">
    <property type="entry name" value="CB"/>
    <property type="match status" value="1"/>
</dbReference>